<proteinExistence type="predicted"/>
<gene>
    <name evidence="1" type="ORF">A7L45_05855</name>
</gene>
<evidence type="ECO:0000313" key="1">
    <source>
        <dbReference type="EMBL" id="APC39625.1"/>
    </source>
</evidence>
<sequence length="146" mass="15956">MGADAFRMFKLANSGYCCSQILIIMYLESNGMENVPLVKAMAGLCAGVGNTGKTCGIVTGGACLFGIYAGKGIDTQTRDGNLKGMIQKYVEWFEEEFGSTQCVDMITVDVLNDMNHNEAYPIKCGNAIQKSYNKIGEILKEYSYIE</sequence>
<dbReference type="Pfam" id="PF09719">
    <property type="entry name" value="C_GCAxxG_C_C"/>
    <property type="match status" value="1"/>
</dbReference>
<dbReference type="NCBIfam" id="NF045669">
    <property type="entry name" value="DVU1555_fam_CGA"/>
    <property type="match status" value="1"/>
</dbReference>
<dbReference type="AlphaFoldDB" id="A0A1J0GE37"/>
<evidence type="ECO:0000313" key="2">
    <source>
        <dbReference type="Proteomes" id="UP000182569"/>
    </source>
</evidence>
<organism evidence="1 2">
    <name type="scientific">Clostridium estertheticum subsp. estertheticum</name>
    <dbReference type="NCBI Taxonomy" id="1552"/>
    <lineage>
        <taxon>Bacteria</taxon>
        <taxon>Bacillati</taxon>
        <taxon>Bacillota</taxon>
        <taxon>Clostridia</taxon>
        <taxon>Eubacteriales</taxon>
        <taxon>Clostridiaceae</taxon>
        <taxon>Clostridium</taxon>
    </lineage>
</organism>
<protein>
    <submittedName>
        <fullName evidence="1">Redox-active protein</fullName>
    </submittedName>
</protein>
<dbReference type="RefSeq" id="WP_071611918.1">
    <property type="nucleotide sequence ID" value="NZ_CP015756.1"/>
</dbReference>
<keyword evidence="2" id="KW-1185">Reference proteome</keyword>
<accession>A0A1J0GE37</accession>
<dbReference type="EMBL" id="CP015756">
    <property type="protein sequence ID" value="APC39625.1"/>
    <property type="molecule type" value="Genomic_DNA"/>
</dbReference>
<dbReference type="Proteomes" id="UP000182569">
    <property type="component" value="Chromosome"/>
</dbReference>
<reference evidence="2" key="1">
    <citation type="journal article" date="2016" name="Front. Microbiol.">
        <title>Complete Genome Sequence of Clostridium estertheticum DSM 8809, a Microbe Identified in Spoiled Vacuum Packed Beef.</title>
        <authorList>
            <person name="Yu Z."/>
            <person name="Gunn L."/>
            <person name="Brennan E."/>
            <person name="Reid R."/>
            <person name="Wall P.G."/>
            <person name="Gaora O.P."/>
            <person name="Hurley D."/>
            <person name="Bolton D."/>
            <person name="Fanning S."/>
        </authorList>
    </citation>
    <scope>NUCLEOTIDE SEQUENCE [LARGE SCALE GENOMIC DNA]</scope>
    <source>
        <strain evidence="2">DSM 8809</strain>
    </source>
</reference>
<dbReference type="OrthoDB" id="163426at2"/>
<name>A0A1J0GE37_9CLOT</name>
<dbReference type="STRING" id="1552.A7L45_05855"/>
<dbReference type="InterPro" id="IPR010181">
    <property type="entry name" value="CGCAxxGCC_motif"/>
</dbReference>
<dbReference type="KEGG" id="ceu:A7L45_05855"/>